<dbReference type="AlphaFoldDB" id="I3ED22"/>
<protein>
    <submittedName>
        <fullName evidence="1">Uncharacterized protein</fullName>
    </submittedName>
</protein>
<gene>
    <name evidence="1" type="ORF">NEQG_02688</name>
</gene>
<dbReference type="InParanoid" id="I3ED22"/>
<reference evidence="1" key="1">
    <citation type="submission" date="2011-01" db="EMBL/GenBank/DDBJ databases">
        <title>The Genome Sequence of Nematocida parisii strain ERTm3.</title>
        <authorList>
            <consortium name="The Broad Institute Genome Sequencing Platform"/>
            <consortium name="The Broad Institute Genome Sequencing Center for Infectious Disease"/>
            <person name="Cuomo C."/>
            <person name="Troemel E."/>
            <person name="Young S.K."/>
            <person name="Zeng Q."/>
            <person name="Gargeya S."/>
            <person name="Fitzgerald M."/>
            <person name="Haas B."/>
            <person name="Abouelleil A."/>
            <person name="Alvarado L."/>
            <person name="Arachchi H.M."/>
            <person name="Berlin A."/>
            <person name="Chapman S.B."/>
            <person name="Gearin G."/>
            <person name="Goldberg J."/>
            <person name="Griggs A."/>
            <person name="Gujja S."/>
            <person name="Hansen M."/>
            <person name="Heiman D."/>
            <person name="Howarth C."/>
            <person name="Larimer J."/>
            <person name="Lui A."/>
            <person name="MacDonald P.J.P."/>
            <person name="McCowen C."/>
            <person name="Montmayeur A."/>
            <person name="Murphy C."/>
            <person name="Neiman D."/>
            <person name="Pearson M."/>
            <person name="Priest M."/>
            <person name="Roberts A."/>
            <person name="Saif S."/>
            <person name="Shea T."/>
            <person name="Sisk P."/>
            <person name="Stolte C."/>
            <person name="Sykes S."/>
            <person name="Wortman J."/>
            <person name="Nusbaum C."/>
            <person name="Birren B."/>
        </authorList>
    </citation>
    <scope>NUCLEOTIDE SEQUENCE</scope>
    <source>
        <strain evidence="1">ERTm3</strain>
    </source>
</reference>
<keyword evidence="2" id="KW-1185">Reference proteome</keyword>
<dbReference type="EMBL" id="GL870890">
    <property type="protein sequence ID" value="EIJ87119.1"/>
    <property type="molecule type" value="Genomic_DNA"/>
</dbReference>
<dbReference type="HOGENOM" id="CLU_2528010_0_0_1"/>
<evidence type="ECO:0000313" key="1">
    <source>
        <dbReference type="EMBL" id="EIJ87119.1"/>
    </source>
</evidence>
<evidence type="ECO:0000313" key="2">
    <source>
        <dbReference type="Proteomes" id="UP000002872"/>
    </source>
</evidence>
<sequence length="84" mass="9742">MGINICSDKRKRAARVYIHCRRTSSFIKNEYSTFGLPATIESDPSAEGKIWINCLWKRMRYSFFTASRQILPYTLSLIGSLVYL</sequence>
<accession>I3ED22</accession>
<name>I3ED22_NEMP3</name>
<dbReference type="VEuPathDB" id="MicrosporidiaDB:NEQG_02688"/>
<organism evidence="1 2">
    <name type="scientific">Nematocida parisii (strain ERTm3)</name>
    <name type="common">Nematode killer fungus</name>
    <dbReference type="NCBI Taxonomy" id="935791"/>
    <lineage>
        <taxon>Eukaryota</taxon>
        <taxon>Fungi</taxon>
        <taxon>Fungi incertae sedis</taxon>
        <taxon>Microsporidia</taxon>
        <taxon>Nematocida</taxon>
    </lineage>
</organism>
<dbReference type="Proteomes" id="UP000002872">
    <property type="component" value="Unassembled WGS sequence"/>
</dbReference>
<proteinExistence type="predicted"/>